<name>A0A2T2MZM5_CORCC</name>
<dbReference type="OrthoDB" id="5420958at2759"/>
<evidence type="ECO:0000313" key="1">
    <source>
        <dbReference type="EMBL" id="PSN58569.1"/>
    </source>
</evidence>
<dbReference type="Proteomes" id="UP000240883">
    <property type="component" value="Unassembled WGS sequence"/>
</dbReference>
<gene>
    <name evidence="1" type="ORF">BS50DRAFT_510214</name>
</gene>
<dbReference type="AlphaFoldDB" id="A0A2T2MZM5"/>
<sequence>MDKASQALTEPLPEGIPDTYAARAAHYNVPLATLHARARGRRSREAKARDQQYLYPYEENAVSDFLTQCAALGQPVRVKYIPAIAYSATRHRPEADRPLKPPHYNWAKRFEKRRTELVAKTKKPQDWNR</sequence>
<evidence type="ECO:0008006" key="3">
    <source>
        <dbReference type="Google" id="ProtNLM"/>
    </source>
</evidence>
<feature type="non-terminal residue" evidence="1">
    <location>
        <position position="129"/>
    </location>
</feature>
<keyword evidence="2" id="KW-1185">Reference proteome</keyword>
<reference evidence="1 2" key="1">
    <citation type="journal article" date="2018" name="Front. Microbiol.">
        <title>Genome-Wide Analysis of Corynespora cassiicola Leaf Fall Disease Putative Effectors.</title>
        <authorList>
            <person name="Lopez D."/>
            <person name="Ribeiro S."/>
            <person name="Label P."/>
            <person name="Fumanal B."/>
            <person name="Venisse J.S."/>
            <person name="Kohler A."/>
            <person name="de Oliveira R.R."/>
            <person name="Labutti K."/>
            <person name="Lipzen A."/>
            <person name="Lail K."/>
            <person name="Bauer D."/>
            <person name="Ohm R.A."/>
            <person name="Barry K.W."/>
            <person name="Spatafora J."/>
            <person name="Grigoriev I.V."/>
            <person name="Martin F.M."/>
            <person name="Pujade-Renaud V."/>
        </authorList>
    </citation>
    <scope>NUCLEOTIDE SEQUENCE [LARGE SCALE GENOMIC DNA]</scope>
    <source>
        <strain evidence="1 2">Philippines</strain>
    </source>
</reference>
<organism evidence="1 2">
    <name type="scientific">Corynespora cassiicola Philippines</name>
    <dbReference type="NCBI Taxonomy" id="1448308"/>
    <lineage>
        <taxon>Eukaryota</taxon>
        <taxon>Fungi</taxon>
        <taxon>Dikarya</taxon>
        <taxon>Ascomycota</taxon>
        <taxon>Pezizomycotina</taxon>
        <taxon>Dothideomycetes</taxon>
        <taxon>Pleosporomycetidae</taxon>
        <taxon>Pleosporales</taxon>
        <taxon>Corynesporascaceae</taxon>
        <taxon>Corynespora</taxon>
    </lineage>
</organism>
<proteinExistence type="predicted"/>
<dbReference type="EMBL" id="KZ678287">
    <property type="protein sequence ID" value="PSN58569.1"/>
    <property type="molecule type" value="Genomic_DNA"/>
</dbReference>
<evidence type="ECO:0000313" key="2">
    <source>
        <dbReference type="Proteomes" id="UP000240883"/>
    </source>
</evidence>
<accession>A0A2T2MZM5</accession>
<dbReference type="STRING" id="1448308.A0A2T2MZM5"/>
<protein>
    <recommendedName>
        <fullName evidence="3">HTH CENPB-type domain-containing protein</fullName>
    </recommendedName>
</protein>